<dbReference type="Gene3D" id="1.20.58.760">
    <property type="entry name" value="Peptidase M41"/>
    <property type="match status" value="1"/>
</dbReference>
<keyword evidence="6" id="KW-0812">Transmembrane</keyword>
<comment type="similarity">
    <text evidence="5">Belongs to the AAA ATPase family.</text>
</comment>
<evidence type="ECO:0000256" key="6">
    <source>
        <dbReference type="SAM" id="Phobius"/>
    </source>
</evidence>
<proteinExistence type="inferred from homology"/>
<name>A0A851H989_9MOLU</name>
<gene>
    <name evidence="8" type="ORF">HR065_00130</name>
</gene>
<evidence type="ECO:0000256" key="1">
    <source>
        <dbReference type="ARBA" id="ARBA00022475"/>
    </source>
</evidence>
<evidence type="ECO:0000313" key="8">
    <source>
        <dbReference type="EMBL" id="NWN45492.1"/>
    </source>
</evidence>
<dbReference type="GO" id="GO:0006508">
    <property type="term" value="P:proteolysis"/>
    <property type="evidence" value="ECO:0007669"/>
    <property type="project" value="InterPro"/>
</dbReference>
<keyword evidence="2 5" id="KW-0547">Nucleotide-binding</keyword>
<keyword evidence="9" id="KW-1185">Reference proteome</keyword>
<evidence type="ECO:0000256" key="4">
    <source>
        <dbReference type="ARBA" id="ARBA00023054"/>
    </source>
</evidence>
<dbReference type="InterPro" id="IPR000642">
    <property type="entry name" value="Peptidase_M41"/>
</dbReference>
<dbReference type="Gene3D" id="1.10.8.60">
    <property type="match status" value="1"/>
</dbReference>
<dbReference type="GO" id="GO:0016887">
    <property type="term" value="F:ATP hydrolysis activity"/>
    <property type="evidence" value="ECO:0007669"/>
    <property type="project" value="InterPro"/>
</dbReference>
<dbReference type="SMART" id="SM00382">
    <property type="entry name" value="AAA"/>
    <property type="match status" value="1"/>
</dbReference>
<evidence type="ECO:0000256" key="2">
    <source>
        <dbReference type="ARBA" id="ARBA00022741"/>
    </source>
</evidence>
<dbReference type="GO" id="GO:0004176">
    <property type="term" value="F:ATP-dependent peptidase activity"/>
    <property type="evidence" value="ECO:0007669"/>
    <property type="project" value="InterPro"/>
</dbReference>
<accession>A0A851H989</accession>
<dbReference type="SUPFAM" id="SSF140990">
    <property type="entry name" value="FtsH protease domain-like"/>
    <property type="match status" value="1"/>
</dbReference>
<comment type="caution">
    <text evidence="8">The sequence shown here is derived from an EMBL/GenBank/DDBJ whole genome shotgun (WGS) entry which is preliminary data.</text>
</comment>
<dbReference type="PANTHER" id="PTHR23076:SF97">
    <property type="entry name" value="ATP-DEPENDENT ZINC METALLOPROTEASE YME1L1"/>
    <property type="match status" value="1"/>
</dbReference>
<dbReference type="InterPro" id="IPR003960">
    <property type="entry name" value="ATPase_AAA_CS"/>
</dbReference>
<dbReference type="RefSeq" id="WP_178733895.1">
    <property type="nucleotide sequence ID" value="NZ_JABUOH010000003.1"/>
</dbReference>
<protein>
    <submittedName>
        <fullName evidence="8">AAA family ATPase</fullName>
    </submittedName>
</protein>
<evidence type="ECO:0000313" key="9">
    <source>
        <dbReference type="Proteomes" id="UP000568109"/>
    </source>
</evidence>
<dbReference type="PANTHER" id="PTHR23076">
    <property type="entry name" value="METALLOPROTEASE M41 FTSH"/>
    <property type="match status" value="1"/>
</dbReference>
<reference evidence="8 9" key="1">
    <citation type="submission" date="2020-06" db="EMBL/GenBank/DDBJ databases">
        <title>Draft genome sequence of Candidatus Phytoplasma pruni (X-disease group, subgroup 16SrIII-B) strain ChTDIII from Argentina.</title>
        <authorList>
            <person name="Fernandez F.D."/>
            <person name="Zuebert C."/>
            <person name="Huettel B."/>
            <person name="Kube M."/>
            <person name="Conci L.R."/>
        </authorList>
    </citation>
    <scope>NUCLEOTIDE SEQUENCE [LARGE SCALE GENOMIC DNA]</scope>
    <source>
        <strain evidence="8 9">ChTDIII</strain>
    </source>
</reference>
<dbReference type="Proteomes" id="UP000568109">
    <property type="component" value="Unassembled WGS sequence"/>
</dbReference>
<dbReference type="InterPro" id="IPR003593">
    <property type="entry name" value="AAA+_ATPase"/>
</dbReference>
<dbReference type="Pfam" id="PF01434">
    <property type="entry name" value="Peptidase_M41"/>
    <property type="match status" value="1"/>
</dbReference>
<dbReference type="InterPro" id="IPR027417">
    <property type="entry name" value="P-loop_NTPase"/>
</dbReference>
<keyword evidence="4" id="KW-0175">Coiled coil</keyword>
<dbReference type="AlphaFoldDB" id="A0A851H989"/>
<dbReference type="SUPFAM" id="SSF52540">
    <property type="entry name" value="P-loop containing nucleoside triphosphate hydrolases"/>
    <property type="match status" value="1"/>
</dbReference>
<dbReference type="InterPro" id="IPR037219">
    <property type="entry name" value="Peptidase_M41-like"/>
</dbReference>
<dbReference type="GO" id="GO:0004222">
    <property type="term" value="F:metalloendopeptidase activity"/>
    <property type="evidence" value="ECO:0007669"/>
    <property type="project" value="InterPro"/>
</dbReference>
<dbReference type="FunFam" id="3.40.50.300:FF:001025">
    <property type="entry name" value="ATPase family, AAA domain-containing 2B"/>
    <property type="match status" value="1"/>
</dbReference>
<keyword evidence="6" id="KW-0472">Membrane</keyword>
<dbReference type="InterPro" id="IPR003959">
    <property type="entry name" value="ATPase_AAA_core"/>
</dbReference>
<dbReference type="Pfam" id="PF00004">
    <property type="entry name" value="AAA"/>
    <property type="match status" value="1"/>
</dbReference>
<feature type="transmembrane region" description="Helical" evidence="6">
    <location>
        <begin position="738"/>
        <end position="760"/>
    </location>
</feature>
<evidence type="ECO:0000256" key="3">
    <source>
        <dbReference type="ARBA" id="ARBA00022840"/>
    </source>
</evidence>
<keyword evidence="6" id="KW-1133">Transmembrane helix</keyword>
<dbReference type="EMBL" id="JABUOH010000003">
    <property type="protein sequence ID" value="NWN45492.1"/>
    <property type="molecule type" value="Genomic_DNA"/>
</dbReference>
<keyword evidence="1" id="KW-1003">Cell membrane</keyword>
<sequence>MISKIKSHFRIFILLIMLIFFTPFLYALDKEEYKVVRNSDNKVIYYDKILEQLHKIKPNTAFHLNNPSDNKIYYNSQSEVDNQVVFDKWIENDNKNLSTPIYLLVYFDGGTRNNDINTYEQLINQSSGVKKIYLFEGQKGGGDTITNINKQQLQQKTKITFDDVAGLDNPKDSLKEIAMYFKDKNLYKKYKAKAPKGVLLYGPPGTGKTILMQALANEAEVPYIIADGPNFIKSSVGAGQELLKKTFQEANDKANSSGKGCIIIIDEIDTIATKRTSDTQASGLDHNTMVNTLLTLLDGIESNEDVVVIGATNKDDLLDEALTRAGRLDRKIYVGLPNQADKILLFKHFLKELQKDNKLEEEVNYVNLADKANDFSGATIKTVVNETKINVIQKKNKQYLVNFIQTKYDLLSSEQKNSLIFGRIDQNADFNNDQKMSNYSFTDLEKIANQMKKFLFPNEKDYYVDYISTYQGRIDPQEYNKVLHGNVTSRDLEEKVTLQNKSREDLEKVFYKLKEYLIDKDFKITEQDIMESIDQNLFGKKDLQRTYSEEEQQMVAANEAGHVLLQYLQQPNHFYKHSVALFNNPAAHNYAEKFVNVKTRKQLLEKVKFLLAGRAAEEVLIGSVSTKSQKDLEEAKKVIEETVYNHGLEDNHYVSYNTFPSKDHVFYENCNKLLNESYNKAKINIQNNFALTKEIQNKLLKDENIDKNTMLELVQKHPLNTNPFAANNKNNSQKNLSLFFWLAIGVGVVSFVLWIAVFIIKKRNRKVV</sequence>
<keyword evidence="3 5" id="KW-0067">ATP-binding</keyword>
<organism evidence="8 9">
    <name type="scientific">Candidatus Phytoplasma pruni</name>
    <dbReference type="NCBI Taxonomy" id="479893"/>
    <lineage>
        <taxon>Bacteria</taxon>
        <taxon>Bacillati</taxon>
        <taxon>Mycoplasmatota</taxon>
        <taxon>Mollicutes</taxon>
        <taxon>Acholeplasmatales</taxon>
        <taxon>Acholeplasmataceae</taxon>
        <taxon>Candidatus Phytoplasma</taxon>
        <taxon>16SrIII (X-disease group)</taxon>
    </lineage>
</organism>
<dbReference type="PROSITE" id="PS00674">
    <property type="entry name" value="AAA"/>
    <property type="match status" value="1"/>
</dbReference>
<evidence type="ECO:0000256" key="5">
    <source>
        <dbReference type="RuleBase" id="RU003651"/>
    </source>
</evidence>
<dbReference type="GO" id="GO:0005524">
    <property type="term" value="F:ATP binding"/>
    <property type="evidence" value="ECO:0007669"/>
    <property type="project" value="UniProtKB-KW"/>
</dbReference>
<feature type="domain" description="AAA+ ATPase" evidence="7">
    <location>
        <begin position="194"/>
        <end position="338"/>
    </location>
</feature>
<evidence type="ECO:0000259" key="7">
    <source>
        <dbReference type="SMART" id="SM00382"/>
    </source>
</evidence>
<dbReference type="Gene3D" id="3.40.50.300">
    <property type="entry name" value="P-loop containing nucleotide triphosphate hydrolases"/>
    <property type="match status" value="1"/>
</dbReference>